<accession>A0A1K2HFT5</accession>
<evidence type="ECO:0000313" key="3">
    <source>
        <dbReference type="EMBL" id="SFZ75639.1"/>
    </source>
</evidence>
<name>A0A1K2HFT5_9NEIS</name>
<dbReference type="Gene3D" id="3.40.30.10">
    <property type="entry name" value="Glutaredoxin"/>
    <property type="match status" value="1"/>
</dbReference>
<keyword evidence="1" id="KW-1133">Transmembrane helix</keyword>
<dbReference type="RefSeq" id="WP_072428185.1">
    <property type="nucleotide sequence ID" value="NZ_FPKR01000006.1"/>
</dbReference>
<dbReference type="InterPro" id="IPR013766">
    <property type="entry name" value="Thioredoxin_domain"/>
</dbReference>
<dbReference type="SUPFAM" id="SSF52833">
    <property type="entry name" value="Thioredoxin-like"/>
    <property type="match status" value="1"/>
</dbReference>
<proteinExistence type="predicted"/>
<dbReference type="OrthoDB" id="9180342at2"/>
<keyword evidence="1" id="KW-0812">Transmembrane</keyword>
<feature type="transmembrane region" description="Helical" evidence="1">
    <location>
        <begin position="15"/>
        <end position="38"/>
    </location>
</feature>
<keyword evidence="4" id="KW-1185">Reference proteome</keyword>
<organism evidence="3 4">
    <name type="scientific">Chitinimonas taiwanensis DSM 18899</name>
    <dbReference type="NCBI Taxonomy" id="1121279"/>
    <lineage>
        <taxon>Bacteria</taxon>
        <taxon>Pseudomonadati</taxon>
        <taxon>Pseudomonadota</taxon>
        <taxon>Betaproteobacteria</taxon>
        <taxon>Neisseriales</taxon>
        <taxon>Chitinibacteraceae</taxon>
        <taxon>Chitinimonas</taxon>
    </lineage>
</organism>
<dbReference type="STRING" id="1121279.SAMN02745887_01656"/>
<reference evidence="3 4" key="1">
    <citation type="submission" date="2016-11" db="EMBL/GenBank/DDBJ databases">
        <authorList>
            <person name="Jaros S."/>
            <person name="Januszkiewicz K."/>
            <person name="Wedrychowicz H."/>
        </authorList>
    </citation>
    <scope>NUCLEOTIDE SEQUENCE [LARGE SCALE GENOMIC DNA]</scope>
    <source>
        <strain evidence="3 4">DSM 18899</strain>
    </source>
</reference>
<keyword evidence="1" id="KW-0472">Membrane</keyword>
<dbReference type="PROSITE" id="PS51352">
    <property type="entry name" value="THIOREDOXIN_2"/>
    <property type="match status" value="1"/>
</dbReference>
<evidence type="ECO:0000256" key="1">
    <source>
        <dbReference type="SAM" id="Phobius"/>
    </source>
</evidence>
<dbReference type="InterPro" id="IPR036249">
    <property type="entry name" value="Thioredoxin-like_sf"/>
</dbReference>
<gene>
    <name evidence="3" type="ORF">SAMN02745887_01656</name>
</gene>
<dbReference type="EMBL" id="FPKR01000006">
    <property type="protein sequence ID" value="SFZ75639.1"/>
    <property type="molecule type" value="Genomic_DNA"/>
</dbReference>
<evidence type="ECO:0000313" key="4">
    <source>
        <dbReference type="Proteomes" id="UP000186513"/>
    </source>
</evidence>
<dbReference type="AlphaFoldDB" id="A0A1K2HFT5"/>
<feature type="domain" description="Thioredoxin" evidence="2">
    <location>
        <begin position="49"/>
        <end position="185"/>
    </location>
</feature>
<sequence>MTEAPTQKKARQGRWTLFALIAVTIAPVLASYLAYYVWKPSGGKTYGELLAVQPVPAFKLATLDGQPASLAELKGKWLLVMSDSGACAQSCLDTLHALRQFRVAQGKEMDRVERLWLLTDATQPSAAALQQADGAKLLRAQEAIPLPASQADSFYLIDPLGNQVMRYPRSAEPGKVIKELTRLLKNNENIG</sequence>
<dbReference type="Proteomes" id="UP000186513">
    <property type="component" value="Unassembled WGS sequence"/>
</dbReference>
<evidence type="ECO:0000259" key="2">
    <source>
        <dbReference type="PROSITE" id="PS51352"/>
    </source>
</evidence>
<protein>
    <submittedName>
        <fullName evidence="3">Cytochrome oxidase Cu insertion factor, SCO1/SenC/PrrC family</fullName>
    </submittedName>
</protein>